<sequence length="258" mass="28225">MSLAFAEGDLKGAAIQAACKPSKQIAVGDYVSRKQDHLSGWWNSRCGHYNVSPKDSFEVVHVDGVDLRLAGLGDNLVDVRRFNIMPKLNVPAEDAPEATPSVGDCVTNKEGISSTWWNTWWNTLCGRYGVGPKDSFEVVELVGDNLLLAGLGNNLVNHTRFNIMPKPAEYTGGSVDYYQVSIVNPTTKGRPVYIAECNDIIEHLGMNFAEGNAFKALWRRAAARSLGLTKAGAKADGLYDAEKVVFFGERLVEQSKTK</sequence>
<dbReference type="GeneID" id="54991582"/>
<dbReference type="RefSeq" id="YP_009801074.1">
    <property type="nucleotide sequence ID" value="NC_047963.1"/>
</dbReference>
<name>A0A2S1GSY4_9CAUD</name>
<protein>
    <submittedName>
        <fullName evidence="1">Uncharacterized protein</fullName>
    </submittedName>
</protein>
<evidence type="ECO:0000313" key="1">
    <source>
        <dbReference type="EMBL" id="AWD92493.1"/>
    </source>
</evidence>
<evidence type="ECO:0000313" key="2">
    <source>
        <dbReference type="Proteomes" id="UP000246166"/>
    </source>
</evidence>
<accession>A0A2S1GSY4</accession>
<proteinExistence type="predicted"/>
<reference evidence="2" key="1">
    <citation type="submission" date="2018-03" db="EMBL/GenBank/DDBJ databases">
        <title>Phage therapy in agriculture - a green tech approach to combat plant pathogenic bacteria.</title>
        <authorList>
            <person name="Carstens A.B."/>
            <person name="Djurhuus A.M."/>
            <person name="Hansen L.H."/>
        </authorList>
    </citation>
    <scope>NUCLEOTIDE SEQUENCE [LARGE SCALE GENOMIC DNA]</scope>
</reference>
<dbReference type="Proteomes" id="UP000246166">
    <property type="component" value="Segment"/>
</dbReference>
<dbReference type="KEGG" id="vg:54991582"/>
<dbReference type="EMBL" id="MH059637">
    <property type="protein sequence ID" value="AWD92493.1"/>
    <property type="molecule type" value="Genomic_DNA"/>
</dbReference>
<keyword evidence="2" id="KW-1185">Reference proteome</keyword>
<organism evidence="1 2">
    <name type="scientific">Pectobacterium phage Jarilo</name>
    <dbReference type="NCBI Taxonomy" id="2163634"/>
    <lineage>
        <taxon>Viruses</taxon>
        <taxon>Duplodnaviria</taxon>
        <taxon>Heunggongvirae</taxon>
        <taxon>Uroviricota</taxon>
        <taxon>Caudoviricetes</taxon>
        <taxon>Autographivirales</taxon>
        <taxon>Autotranscriptaviridae</taxon>
        <taxon>Studiervirinae</taxon>
        <taxon>Jarilovirus</taxon>
        <taxon>Jarilovirus jarilo</taxon>
    </lineage>
</organism>